<keyword evidence="1" id="KW-0812">Transmembrane</keyword>
<evidence type="ECO:0000313" key="2">
    <source>
        <dbReference type="EMBL" id="HIY87089.1"/>
    </source>
</evidence>
<feature type="transmembrane region" description="Helical" evidence="1">
    <location>
        <begin position="7"/>
        <end position="24"/>
    </location>
</feature>
<proteinExistence type="predicted"/>
<dbReference type="AlphaFoldDB" id="A0A9D1ZF19"/>
<protein>
    <submittedName>
        <fullName evidence="2">Uncharacterized protein</fullName>
    </submittedName>
</protein>
<reference evidence="2" key="2">
    <citation type="submission" date="2021-04" db="EMBL/GenBank/DDBJ databases">
        <authorList>
            <person name="Gilroy R."/>
        </authorList>
    </citation>
    <scope>NUCLEOTIDE SEQUENCE</scope>
    <source>
        <strain evidence="2">Gambia2-208</strain>
    </source>
</reference>
<evidence type="ECO:0000256" key="1">
    <source>
        <dbReference type="SAM" id="Phobius"/>
    </source>
</evidence>
<keyword evidence="1" id="KW-0472">Membrane</keyword>
<organism evidence="2 3">
    <name type="scientific">Candidatus Bacteroides pullicola</name>
    <dbReference type="NCBI Taxonomy" id="2838475"/>
    <lineage>
        <taxon>Bacteria</taxon>
        <taxon>Pseudomonadati</taxon>
        <taxon>Bacteroidota</taxon>
        <taxon>Bacteroidia</taxon>
        <taxon>Bacteroidales</taxon>
        <taxon>Bacteroidaceae</taxon>
        <taxon>Bacteroides</taxon>
    </lineage>
</organism>
<feature type="transmembrane region" description="Helical" evidence="1">
    <location>
        <begin position="63"/>
        <end position="82"/>
    </location>
</feature>
<gene>
    <name evidence="2" type="ORF">H9824_00045</name>
</gene>
<keyword evidence="1" id="KW-1133">Transmembrane helix</keyword>
<feature type="transmembrane region" description="Helical" evidence="1">
    <location>
        <begin position="30"/>
        <end position="51"/>
    </location>
</feature>
<accession>A0A9D1ZF19</accession>
<evidence type="ECO:0000313" key="3">
    <source>
        <dbReference type="Proteomes" id="UP000886851"/>
    </source>
</evidence>
<reference evidence="2" key="1">
    <citation type="journal article" date="2021" name="PeerJ">
        <title>Extensive microbial diversity within the chicken gut microbiome revealed by metagenomics and culture.</title>
        <authorList>
            <person name="Gilroy R."/>
            <person name="Ravi A."/>
            <person name="Getino M."/>
            <person name="Pursley I."/>
            <person name="Horton D.L."/>
            <person name="Alikhan N.F."/>
            <person name="Baker D."/>
            <person name="Gharbi K."/>
            <person name="Hall N."/>
            <person name="Watson M."/>
            <person name="Adriaenssens E.M."/>
            <person name="Foster-Nyarko E."/>
            <person name="Jarju S."/>
            <person name="Secka A."/>
            <person name="Antonio M."/>
            <person name="Oren A."/>
            <person name="Chaudhuri R.R."/>
            <person name="La Ragione R."/>
            <person name="Hildebrand F."/>
            <person name="Pallen M.J."/>
        </authorList>
    </citation>
    <scope>NUCLEOTIDE SEQUENCE</scope>
    <source>
        <strain evidence="2">Gambia2-208</strain>
    </source>
</reference>
<name>A0A9D1ZF19_9BACE</name>
<comment type="caution">
    <text evidence="2">The sequence shown here is derived from an EMBL/GenBank/DDBJ whole genome shotgun (WGS) entry which is preliminary data.</text>
</comment>
<sequence>MNYYVTVSFLNLLCYVLLGAARFWGHPTLIHVSMLSAVASLYFTVKMLLFYRSHKDDAPQGTVFRICFSFVCIIFFFTYYAVNMVGTAG</sequence>
<dbReference type="Proteomes" id="UP000886851">
    <property type="component" value="Unassembled WGS sequence"/>
</dbReference>
<dbReference type="EMBL" id="DXCV01000001">
    <property type="protein sequence ID" value="HIY87089.1"/>
    <property type="molecule type" value="Genomic_DNA"/>
</dbReference>